<dbReference type="EMBL" id="AP027729">
    <property type="protein sequence ID" value="BDZ41727.1"/>
    <property type="molecule type" value="Genomic_DNA"/>
</dbReference>
<keyword evidence="3" id="KW-1185">Reference proteome</keyword>
<evidence type="ECO:0000313" key="2">
    <source>
        <dbReference type="EMBL" id="BDZ41727.1"/>
    </source>
</evidence>
<sequence>MLNLVSDDVPAAVAELRSRGVEFETYAGTPMEVDDDGVSRGKNMDVQEGQSTGPEIAWFKDPAGNVLSVIGADL</sequence>
<reference evidence="3" key="1">
    <citation type="journal article" date="2019" name="Int. J. Syst. Evol. Microbiol.">
        <title>The Global Catalogue of Microorganisms (GCM) 10K type strain sequencing project: providing services to taxonomists for standard genome sequencing and annotation.</title>
        <authorList>
            <consortium name="The Broad Institute Genomics Platform"/>
            <consortium name="The Broad Institute Genome Sequencing Center for Infectious Disease"/>
            <person name="Wu L."/>
            <person name="Ma J."/>
        </authorList>
    </citation>
    <scope>NUCLEOTIDE SEQUENCE [LARGE SCALE GENOMIC DNA]</scope>
    <source>
        <strain evidence="3">NBRC 108565</strain>
    </source>
</reference>
<evidence type="ECO:0000313" key="3">
    <source>
        <dbReference type="Proteomes" id="UP001321475"/>
    </source>
</evidence>
<gene>
    <name evidence="2" type="ORF">GCM10025865_10260</name>
</gene>
<protein>
    <recommendedName>
        <fullName evidence="4">VOC domain-containing protein</fullName>
    </recommendedName>
</protein>
<evidence type="ECO:0008006" key="4">
    <source>
        <dbReference type="Google" id="ProtNLM"/>
    </source>
</evidence>
<dbReference type="Gene3D" id="3.10.180.10">
    <property type="entry name" value="2,3-Dihydroxybiphenyl 1,2-Dioxygenase, domain 1"/>
    <property type="match status" value="1"/>
</dbReference>
<accession>A0ABN6XA97</accession>
<proteinExistence type="predicted"/>
<name>A0ABN6XA97_9CELL</name>
<organism evidence="2 3">
    <name type="scientific">Paraoerskovia sediminicola</name>
    <dbReference type="NCBI Taxonomy" id="1138587"/>
    <lineage>
        <taxon>Bacteria</taxon>
        <taxon>Bacillati</taxon>
        <taxon>Actinomycetota</taxon>
        <taxon>Actinomycetes</taxon>
        <taxon>Micrococcales</taxon>
        <taxon>Cellulomonadaceae</taxon>
        <taxon>Paraoerskovia</taxon>
    </lineage>
</organism>
<dbReference type="InterPro" id="IPR029068">
    <property type="entry name" value="Glyas_Bleomycin-R_OHBP_Dase"/>
</dbReference>
<dbReference type="SUPFAM" id="SSF54593">
    <property type="entry name" value="Glyoxalase/Bleomycin resistance protein/Dihydroxybiphenyl dioxygenase"/>
    <property type="match status" value="1"/>
</dbReference>
<dbReference type="Proteomes" id="UP001321475">
    <property type="component" value="Chromosome"/>
</dbReference>
<dbReference type="RefSeq" id="WP_350227682.1">
    <property type="nucleotide sequence ID" value="NZ_AP027729.1"/>
</dbReference>
<feature type="region of interest" description="Disordered" evidence="1">
    <location>
        <begin position="30"/>
        <end position="57"/>
    </location>
</feature>
<evidence type="ECO:0000256" key="1">
    <source>
        <dbReference type="SAM" id="MobiDB-lite"/>
    </source>
</evidence>